<dbReference type="Pfam" id="PF17865">
    <property type="entry name" value="AAA_lid_5"/>
    <property type="match status" value="1"/>
</dbReference>
<dbReference type="EMBL" id="JBDFQZ010000004">
    <property type="protein sequence ID" value="KAK9734480.1"/>
    <property type="molecule type" value="Genomic_DNA"/>
</dbReference>
<accession>A0AAW1LM13</accession>
<dbReference type="PANTHER" id="PTHR48103:SF2">
    <property type="entry name" value="MIDASIN"/>
    <property type="match status" value="1"/>
</dbReference>
<gene>
    <name evidence="13" type="ORF">RND81_04G142700</name>
</gene>
<feature type="compositionally biased region" description="Polar residues" evidence="11">
    <location>
        <begin position="4887"/>
        <end position="4896"/>
    </location>
</feature>
<evidence type="ECO:0000256" key="2">
    <source>
        <dbReference type="ARBA" id="ARBA00004642"/>
    </source>
</evidence>
<name>A0AAW1LM13_SAPOF</name>
<feature type="compositionally biased region" description="Acidic residues" evidence="11">
    <location>
        <begin position="4656"/>
        <end position="4671"/>
    </location>
</feature>
<evidence type="ECO:0000313" key="14">
    <source>
        <dbReference type="Proteomes" id="UP001443914"/>
    </source>
</evidence>
<dbReference type="FunFam" id="3.40.50.300:FF:000582">
    <property type="entry name" value="Midasin"/>
    <property type="match status" value="1"/>
</dbReference>
<feature type="compositionally biased region" description="Basic and acidic residues" evidence="11">
    <location>
        <begin position="4870"/>
        <end position="4881"/>
    </location>
</feature>
<evidence type="ECO:0000256" key="7">
    <source>
        <dbReference type="ARBA" id="ARBA00023186"/>
    </source>
</evidence>
<comment type="similarity">
    <text evidence="3 9">Belongs to the midasin family.</text>
</comment>
<dbReference type="GO" id="GO:0005524">
    <property type="term" value="F:ATP binding"/>
    <property type="evidence" value="ECO:0007669"/>
    <property type="project" value="UniProtKB-KW"/>
</dbReference>
<keyword evidence="6 9" id="KW-0067">ATP-binding</keyword>
<dbReference type="GO" id="GO:0005730">
    <property type="term" value="C:nucleolus"/>
    <property type="evidence" value="ECO:0007669"/>
    <property type="project" value="UniProtKB-SubCell"/>
</dbReference>
<feature type="region of interest" description="Disordered" evidence="11">
    <location>
        <begin position="4578"/>
        <end position="4959"/>
    </location>
</feature>
<dbReference type="InterPro" id="IPR048617">
    <property type="entry name" value="MDN1_AAA_lid_4"/>
</dbReference>
<feature type="compositionally biased region" description="Acidic residues" evidence="11">
    <location>
        <begin position="4738"/>
        <end position="4770"/>
    </location>
</feature>
<dbReference type="InterPro" id="IPR027417">
    <property type="entry name" value="P-loop_NTPase"/>
</dbReference>
<protein>
    <recommendedName>
        <fullName evidence="4 9">Midasin</fullName>
    </recommendedName>
</protein>
<dbReference type="CDD" id="cd00009">
    <property type="entry name" value="AAA"/>
    <property type="match status" value="2"/>
</dbReference>
<keyword evidence="5 9" id="KW-0547">Nucleotide-binding</keyword>
<dbReference type="InterPro" id="IPR025662">
    <property type="entry name" value="Sigma_54_int_dom_ATP-bd_1"/>
</dbReference>
<feature type="compositionally biased region" description="Acidic residues" evidence="11">
    <location>
        <begin position="4796"/>
        <end position="4814"/>
    </location>
</feature>
<feature type="compositionally biased region" description="Basic and acidic residues" evidence="11">
    <location>
        <begin position="4996"/>
        <end position="5005"/>
    </location>
</feature>
<dbReference type="InterPro" id="IPR011704">
    <property type="entry name" value="ATPase_dyneun-rel_AAA"/>
</dbReference>
<dbReference type="GO" id="GO:0000027">
    <property type="term" value="P:ribosomal large subunit assembly"/>
    <property type="evidence" value="ECO:0007669"/>
    <property type="project" value="InterPro"/>
</dbReference>
<evidence type="ECO:0000256" key="8">
    <source>
        <dbReference type="ARBA" id="ARBA00023242"/>
    </source>
</evidence>
<feature type="domain" description="VWFA" evidence="12">
    <location>
        <begin position="5214"/>
        <end position="5417"/>
    </location>
</feature>
<dbReference type="SUPFAM" id="SSF53300">
    <property type="entry name" value="vWA-like"/>
    <property type="match status" value="1"/>
</dbReference>
<feature type="compositionally biased region" description="Polar residues" evidence="11">
    <location>
        <begin position="4913"/>
        <end position="4954"/>
    </location>
</feature>
<dbReference type="FunFam" id="3.40.50.300:FF:001384">
    <property type="entry name" value="Midasin"/>
    <property type="match status" value="1"/>
</dbReference>
<comment type="function">
    <text evidence="9">Nuclear chaperone required for maturation and nuclear export of pre-60S ribosome subunits.</text>
</comment>
<evidence type="ECO:0000313" key="13">
    <source>
        <dbReference type="EMBL" id="KAK9734480.1"/>
    </source>
</evidence>
<dbReference type="SMART" id="SM00382">
    <property type="entry name" value="AAA"/>
    <property type="match status" value="5"/>
</dbReference>
<dbReference type="FunFam" id="3.40.50.300:FF:001861">
    <property type="entry name" value="Midasin"/>
    <property type="match status" value="1"/>
</dbReference>
<keyword evidence="8 9" id="KW-0539">Nucleus</keyword>
<reference evidence="13" key="1">
    <citation type="submission" date="2024-03" db="EMBL/GenBank/DDBJ databases">
        <title>WGS assembly of Saponaria officinalis var. Norfolk2.</title>
        <authorList>
            <person name="Jenkins J."/>
            <person name="Shu S."/>
            <person name="Grimwood J."/>
            <person name="Barry K."/>
            <person name="Goodstein D."/>
            <person name="Schmutz J."/>
            <person name="Leebens-Mack J."/>
            <person name="Osbourn A."/>
        </authorList>
    </citation>
    <scope>NUCLEOTIDE SEQUENCE [LARGE SCALE GENOMIC DNA]</scope>
    <source>
        <strain evidence="13">JIC</strain>
    </source>
</reference>
<dbReference type="InterPro" id="IPR003593">
    <property type="entry name" value="AAA+_ATPase"/>
</dbReference>
<dbReference type="Pfam" id="PF21108">
    <property type="entry name" value="MDN1_4th"/>
    <property type="match status" value="1"/>
</dbReference>
<feature type="compositionally biased region" description="Acidic residues" evidence="11">
    <location>
        <begin position="4822"/>
        <end position="4840"/>
    </location>
</feature>
<evidence type="ECO:0000259" key="12">
    <source>
        <dbReference type="PROSITE" id="PS50234"/>
    </source>
</evidence>
<dbReference type="GO" id="GO:0000055">
    <property type="term" value="P:ribosomal large subunit export from nucleus"/>
    <property type="evidence" value="ECO:0007669"/>
    <property type="project" value="TreeGrafter"/>
</dbReference>
<dbReference type="PROSITE" id="PS00675">
    <property type="entry name" value="SIGMA54_INTERACT_1"/>
    <property type="match status" value="1"/>
</dbReference>
<evidence type="ECO:0000256" key="5">
    <source>
        <dbReference type="ARBA" id="ARBA00022741"/>
    </source>
</evidence>
<evidence type="ECO:0000256" key="6">
    <source>
        <dbReference type="ARBA" id="ARBA00022840"/>
    </source>
</evidence>
<proteinExistence type="inferred from homology"/>
<dbReference type="PIRSF" id="PIRSF010340">
    <property type="entry name" value="Midasin"/>
    <property type="match status" value="1"/>
</dbReference>
<keyword evidence="10" id="KW-0175">Coiled coil</keyword>
<evidence type="ECO:0000256" key="9">
    <source>
        <dbReference type="PIRNR" id="PIRNR010340"/>
    </source>
</evidence>
<dbReference type="PROSITE" id="PS50234">
    <property type="entry name" value="VWFA"/>
    <property type="match status" value="1"/>
</dbReference>
<comment type="caution">
    <text evidence="13">The sequence shown here is derived from an EMBL/GenBank/DDBJ whole genome shotgun (WGS) entry which is preliminary data.</text>
</comment>
<dbReference type="FunFam" id="3.40.50.410:FF:000114">
    <property type="entry name" value="Midasin"/>
    <property type="match status" value="1"/>
</dbReference>
<dbReference type="InterPro" id="IPR002035">
    <property type="entry name" value="VWF_A"/>
</dbReference>
<dbReference type="FunFam" id="3.40.50.300:FF:000142">
    <property type="entry name" value="Midasin"/>
    <property type="match status" value="1"/>
</dbReference>
<dbReference type="SUPFAM" id="SSF52540">
    <property type="entry name" value="P-loop containing nucleoside triphosphate hydrolases"/>
    <property type="match status" value="6"/>
</dbReference>
<dbReference type="InterPro" id="IPR036465">
    <property type="entry name" value="vWFA_dom_sf"/>
</dbReference>
<evidence type="ECO:0000256" key="10">
    <source>
        <dbReference type="SAM" id="Coils"/>
    </source>
</evidence>
<comment type="subcellular location">
    <subcellularLocation>
        <location evidence="1">Nucleus</location>
        <location evidence="1">Nucleolus</location>
    </subcellularLocation>
    <subcellularLocation>
        <location evidence="2">Nucleus</location>
        <location evidence="2">Nucleoplasm</location>
    </subcellularLocation>
</comment>
<feature type="coiled-coil region" evidence="10">
    <location>
        <begin position="2720"/>
        <end position="2747"/>
    </location>
</feature>
<dbReference type="Pfam" id="PF17867">
    <property type="entry name" value="AAA_lid_7"/>
    <property type="match status" value="3"/>
</dbReference>
<keyword evidence="7 9" id="KW-0143">Chaperone</keyword>
<dbReference type="InterPro" id="IPR041190">
    <property type="entry name" value="Midasin_AAA_lid_5"/>
</dbReference>
<dbReference type="InterPro" id="IPR012099">
    <property type="entry name" value="Midasin"/>
</dbReference>
<feature type="compositionally biased region" description="Basic and acidic residues" evidence="11">
    <location>
        <begin position="5016"/>
        <end position="5041"/>
    </location>
</feature>
<dbReference type="GO" id="GO:0005654">
    <property type="term" value="C:nucleoplasm"/>
    <property type="evidence" value="ECO:0007669"/>
    <property type="project" value="UniProtKB-SubCell"/>
</dbReference>
<dbReference type="Proteomes" id="UP001443914">
    <property type="component" value="Unassembled WGS sequence"/>
</dbReference>
<dbReference type="GO" id="GO:0016887">
    <property type="term" value="F:ATP hydrolysis activity"/>
    <property type="evidence" value="ECO:0007669"/>
    <property type="project" value="InterPro"/>
</dbReference>
<feature type="compositionally biased region" description="Polar residues" evidence="11">
    <location>
        <begin position="4610"/>
        <end position="4620"/>
    </location>
</feature>
<dbReference type="PANTHER" id="PTHR48103">
    <property type="entry name" value="MIDASIN-RELATED"/>
    <property type="match status" value="1"/>
</dbReference>
<evidence type="ECO:0000256" key="4">
    <source>
        <dbReference type="ARBA" id="ARBA00017143"/>
    </source>
</evidence>
<organism evidence="13 14">
    <name type="scientific">Saponaria officinalis</name>
    <name type="common">Common soapwort</name>
    <name type="synonym">Lychnis saponaria</name>
    <dbReference type="NCBI Taxonomy" id="3572"/>
    <lineage>
        <taxon>Eukaryota</taxon>
        <taxon>Viridiplantae</taxon>
        <taxon>Streptophyta</taxon>
        <taxon>Embryophyta</taxon>
        <taxon>Tracheophyta</taxon>
        <taxon>Spermatophyta</taxon>
        <taxon>Magnoliopsida</taxon>
        <taxon>eudicotyledons</taxon>
        <taxon>Gunneridae</taxon>
        <taxon>Pentapetalae</taxon>
        <taxon>Caryophyllales</taxon>
        <taxon>Caryophyllaceae</taxon>
        <taxon>Caryophylleae</taxon>
        <taxon>Saponaria</taxon>
    </lineage>
</organism>
<sequence>MSLDGSFNLHMEFERLILRCPKLSFVANFSSLPKKGNELKEDEVVNVLANVFLHPNYTIPIMGCFRPISRKIIERVVELLKMVPQLRFDHPHGVVNSVNDRFFVGCEEFDDIESVGVIELYSRCGRFLDLHELACLAFCRVLDLAPFLKWVVDCYYEFGGPPFARIIEMTSISGLSTDVARHMRDIVWTSYRFLLLEPESFSSRWNWCCFLDLVHQSRSCDASSDDGLVRDIIWCAVQILCVLLRLPNRSASFGVQPVEGLTCLLRWREFSCDVSLEKAGWYTSKTKALQFSDGVPVFNGDDSIAVNGLELLDHTPPKRSRSLMRNCEPFLMTSSMKICFERIVMAVNQRWPVLLYGPPGCGKTALLNKLAEESGNQVLSIHMDEHIDGKTLIGSYVCSEQPGEFRWQPGPLTQAVKAGFWVVFENIDQAASDVQSILLPLLEGNSSFMTGYGEAIRVAGSFRLFSTISTSKVDVYHCTEGRTSLSSLWRRVMVRPAGTTDLVNIVTAWYPDLEPVAKKLIETFERLNGASELIVPSNINSSGKFSLRDLLKWCKRISGSGMSFSADRLSVDTHSCIFREAVDVFAAYSPSPEKRLDIVRDIAKMLGVPLTRAETLYCLDRPVLQEFHGAVQIGRVTLHRSEDAVSHEKKPFVEIRSSFHVLERIACAVKWNEPILLVGETGTGKTTLVQNLAARLGQKLSVLNLSQQSDVADLLGGFKPMDPQHICIPLYKEFENLFSLTFSLKDNETLLSRLRKHVSKKNWTSLLSDLHKGVQRVAELGKGGPGTKRKRPMKEKVLALWESFSQKVEIARKQLLASSGMIFSFVEGAFVTALRNGQWILLDEVNLAPLETLQRIIGVLDRESSSLCLAENGVFVERHPNFRLFACMNPATDAGKRDLPYALRSRFTEYFVDDVLDDEDLSLFVSKFLDESHRDRNLVSRIVHFYKGAKKDSEEKLQDGANQRPQYSLRSLYRALEYTRKASKLGFKRALYDGFCMFFMTLLDGRSADLMNQKIISCLLGADNKLPAPIPLDRLLEINVRAESEQFLQDYVLTKSVEEHIRSLARAAFIKRYPVLLQGPTSSGKTSLVQYLAAKTGHEFVRINNHEHTDLQEYLGSYITDANGRLVFHEGVLVKAVRNGHWIVLDELNLAPSDVLEALNRLLDDNREIFVPELRETVRAHPDFMLFATQNPPNIYGGRKMLSRAFRNRFVELHVDEIPEEELTEILEKKGKIPRSYAKKMIDVMKELQMRRQNSKVFAGKHGFITPRDLFRWASRFRKDGCSYEDLARDGYHLLAERLRDESEKNTVQEVLEKYLRVKLKTHELYSKGPAQTYFSTDAFQKIVQTRSMQRLFFLVERCFELREPVLLVGETGGGKTTVCQLLSLALKAKLHVLNCHQYTETSDFIGGFYPIRERPRLASDFRNLIEQLLLSKAFSYFHEKNISTDIGKAPSTLNLLTAILDSCKQGLTMSSGLCEEDIAYLENLKEELSHLYQKWQTIFIWQDGPLVEAMKHGDLLLVDEISLADDSVLERLNSVLEPDRKLSLAEKGGPDLEIVTAHDDFFLLATMNPGGDFGKKELSPALRNRFTEIWVPSVSDLDELREIAKRFLISELHNFVDPLASFWEWYNQLLTGRTLTVRDLLAWLDFVTNTMKCLEPDFAFLHGAFLVLLDGLSLGTGISKNEAAELREKCLAYLVKQLKDQDSTVDEPMLSLMENYGWAEVSTTPCSVDDEMQCDNLFGISPFYIEKGCAPIEEKGFEFLAPTTSRNVMRVLRAMQLRKPVLLEGSPGVGKTSLITAIGKFSGHNVVRINLSDQTDIMDLLGSDLPIESEEGLQFAWSDGILLQALKEGSWVLLDEINLAQQSVLEGLNAILDYRAEVFIPELGRSFKCPSSFRVFACQNPTHQGGGRKGLPKSFLNRFTKVYVDELSEKDHHFICRSLFPAIPESILSKLILFNKRLYEETMVHRKFAVEGSPWEFNLRDVIRSCQIIQGAPENRMGDCFLNVVYVQRMRTTTDRREVVQLYSEVFGTKPSINPYPRVELDDLYLRVGSASIKRNRLQSIKTIGSELKILPGFRNTLEAAVQCIQQQWLCILVGPTASGKTSMIRLLAHLTGNVLNEINLSSATDISELLGSFEQYNAYRNFGLIVNQIDGFVHDYCSLQLDSSADKLLGERRDLITKWLHFSSNVHYGHMSRSDNVSADNWRESLSLLAEIIELLKSVLQSRILSVSWGLDDLSNVLQKVHKLQAIQKGKPVPVKFEWAAGLLIKAIENGEWIVLEDANLCNPTVLDRINSLAESNGSITVNECGNVDGKPLVLFPHPNFRMFLTVNPSRGDVSRAMRNRGIEIVVMQPHWLLDTYDDEKIRELELDDVKTFLALSNIPTEVLADSMAKAHLHARSKGYQLNVEITYLELGRWVHLFQQLLMTGNDLLWSLLKSWEHSYLSSLGESEGWDIVREAEVLYLTKICSSFDEGSYIVDGQDIGSEHKQAINAFDGQLSLCLPGGWPSPLKLTDFVWHSKGVCVQHGCMYLEYLGTQYASYKLRNSKRDHWLNPNTSKSMYLMNWKQLQTIMYPKGVKSETVKYSAASDTDSTKTIERLYFAIDWLIEQVVGPIDIELNLLWFSWFDTQLQPFCKLFGSMEGLLRRELEHPIWKCIFQIRDEAVSSRNVDAEIDLQSVPMLALESVDVVARVSTSSAKRLCNAIKSVGLLRASLQQWDSEVNCSDNDLKSLMQSLRKLEEEVLNVIIDSPIFDRLHQTYIDLVDVHIFLWNAVASSQFESLLVHWRALIKIALKMRKLFPDAVENVLINLDMMANNLDRRLPYSLKSEKSLLWAYGGHPSLPQSVDIFYKLQQFVTFSKEVWPSKIIFTKQIDLLISGIAASTNPELRFLAMQGVCMTSCLDRKAENVSERVEEMYLMLLSRYESEKHKLETIAVSPIREYDLAAPKCCTIIPEIMCNMSGFETWMDSIPIADETSLLIDLLLLEDLSKFVVADTRDLKLLLSGLNDHLKNSCDFSMKYSSRTPLDFVPHQEIVWVVDAWSEIPEAGSKVVSSVHAMWFNWHSSLWNCGHAFRKELAGRNAYEFVLPNVLFKPVKTETVHHIMQKACVIKDYHLHRLKLRVASSNILRSVSPSKDLHCSLLRAARSLFQQIIFAHRKSFTSKDFMELNSVFASLQKNIMTEVDVQALLRLLASSRHRTFVSLVKAFIEPLLREVADTGSSDDLLLRISFAWLRLGGLRFHLLLACDELDPALKYSSKYEKLVNKCNSLSTEIEVRQHCDYLVGSLSSRKSDEEKAGLLEKHESERKRLQKKIVFRSDPGKFLKLKEECNEFSENVDLGLKLLQETDMTLPSLISRAGNWQVTSNQFVDRLSEEYSGYTDIIQPIQVAVYEMKLGMALLLSNALQTDFLGRIQGSRVGCIVDTIYSFMRFPHKYPFERHIQIDAASPLYTIDLSISIWVEKMDLLKKLINSTERVDGGKQVSSFESEASLFDIMLRHVVETVGGTKTLDNASFRIVDKVFNFFTGWWRDMKVHEETKRDDEAQLYRFKPRAFKLDDVCEIDLSSLSNSFSSDSFSEWKELLHDEESVEKDPTDQSESSSQLNVIPESMMHTVVNAHNQLFGSSNVTETPGIVHFSDTDKIRSFIKTYTIGASVVEDLTGLDSSCLDSRLVAEHMFRLCLEHEQKYPLSEKSAGVRNFYKEPNPPAVAGMVPLLLAFREQVRSLLEVRYEDQGLLKILDITEMLLALPASTSVAQALSGLQFLVSRVKSLQEDGAKLPLNDELERILSLISHFRTMEFDTWETMLDEVLVEFERNAGKLWFPLYSVLHRKNSADIVEYGQSTLQSLEELIRTSNLGEFRRRLQLILSFYGQLNAGIYLGSYTSCTDKENRDILYNVFGYYVRLLPIIMKHIETSTKSIKKELGDLVKLCRWERPEKHFYMENSKRNRQKLKKLIQKYNDALQQPVILVLTQESAQKSLKTLKLGHTTVKSEDLFDISQFSNVSRPVWYDDWKNKFDNAAQHLQLGKSLETPVAIPFSNGVEVDGIANGYHSALECPGLAYQKYWNRAWHNLEKICRTVVETADIWKEEGKLQLKTRAFSDLLKLLESTGLSKHKSSLLKLLENSTLFKSKLGLLDDQIERCQSDRWFFLPAYDVHHLLLKLESLSSRESDVAVCPSKSLNSTCLDENWRCANQHYFKSLESVKNLEQISLNFHKVFNPDQVNRSLSFLRHLVIIQMEQRATAYNFAKRLKDVREFGRCLKKLSTCNSPTDVHGDGITICSGQHFLLQCMWQQKELFDSLFSTLNEESLMFKTIQDTHQSTCQNIKTAADDIVAFISKKIRLVEDSKAFLDGELLGGGSSIKLTAQMRAIVITKEMEQTVIQNFQLIRELQDDLLVLREQGVNMRAVDILLNHLHNIFEKATRLEEQFHCEHNSKPQLLAEDVSEMEAGMCSSLNNTCTYISNALQKLGSLNNSDDRVEAFSEKITSGKHLFDSYAADIQLDHLCQELDNIISSAGKLANVCGLSEKTGLQFVHLEELLTLALTFCDGLLLDFLAVHQTVSVLTHNLAEVFACLFSEGYGTPTAEEVDDSNGDKTEDASGTGMGEGVGVKDVSDQITDENQLLGTSKEEKEQDASEEIPSKDVNGIEMDEDLDAPAFSVSEDEGDEDDGDDEGDEVDKLESEMGATGEDGQIADEKLWDKEEDKDLDAANEKYEPGSSVDDKDPNNRELRGKDDSVAADGHAEDDEDASGEKDDDRDDDVDLDKDNMDDEDETEAMNVDKEDMYADPTDIDLNEPSQTPMDEDDKMDVDQTDSVDEVENEGKESDAENGDLENDTDAPEDETLAEAESTRLNDKPEENSEDKTKDEQGGGIENPSKDMSEQRDSDLVADQFPNTQSSMQQSEKHNADSDIQNDFAPSENSKQAESLFGNSLKGNPTDDQQKSQLPQPEFSSFEKNQPNPLRDLGDALQDWKERVKVSTDLPETNKETVDEVMDEAADEYRYTTESEKHTAQALGPAMPDQMEHNIGNEKPDRDNVDVSEDSKAEESISQDTESEHVPKHSTSTSRIDQTMKIPDTHEEMSVDDTEPVSNDDVRSGKPGDSLVSMRNSYMNHDASQVSEMGDGSDEPEKVKNLVEQFSDMKVNAGARWRNYELRTARLSQELAEQLRLIMEPTLASKLQGDYRTGKRINMKKVIPYIASHYRKDKIWLRRTKPNKRDYQVVIVVDDSRSMSENCCGDFAVEALVTVCRALSQLEVGKLAVTSFGKQGNVRLLHDFDQPLTGEAGMQMISSLTFNQENTVLEEPMVDLLKYLNNMLEQAAATARTPSGQNPLQQLVLIIADGRFHDNKEKLKRRVRDLLNRNCMVAFLVLDSAEESIIDYKGYVFNKNGELEKAVTYLDSFPFPYYIVLRNIEALPRTLADLLRQWFELMQYSRD</sequence>
<dbReference type="Pfam" id="PF07728">
    <property type="entry name" value="AAA_5"/>
    <property type="match status" value="7"/>
</dbReference>
<dbReference type="InterPro" id="IPR040848">
    <property type="entry name" value="AAA_lid_7"/>
</dbReference>
<feature type="compositionally biased region" description="Basic and acidic residues" evidence="11">
    <location>
        <begin position="4843"/>
        <end position="4863"/>
    </location>
</feature>
<evidence type="ECO:0000256" key="11">
    <source>
        <dbReference type="SAM" id="MobiDB-lite"/>
    </source>
</evidence>
<evidence type="ECO:0000256" key="1">
    <source>
        <dbReference type="ARBA" id="ARBA00004604"/>
    </source>
</evidence>
<dbReference type="FunFam" id="3.40.50.300:FF:001368">
    <property type="entry name" value="Midasin"/>
    <property type="match status" value="1"/>
</dbReference>
<dbReference type="GO" id="GO:0030687">
    <property type="term" value="C:preribosome, large subunit precursor"/>
    <property type="evidence" value="ECO:0007669"/>
    <property type="project" value="TreeGrafter"/>
</dbReference>
<evidence type="ECO:0000256" key="3">
    <source>
        <dbReference type="ARBA" id="ARBA00007188"/>
    </source>
</evidence>
<feature type="region of interest" description="Disordered" evidence="11">
    <location>
        <begin position="4996"/>
        <end position="5095"/>
    </location>
</feature>
<dbReference type="Gene3D" id="3.40.50.300">
    <property type="entry name" value="P-loop containing nucleotide triphosphate hydrolases"/>
    <property type="match status" value="7"/>
</dbReference>
<feature type="compositionally biased region" description="Basic and acidic residues" evidence="11">
    <location>
        <begin position="4689"/>
        <end position="4731"/>
    </location>
</feature>
<keyword evidence="14" id="KW-1185">Reference proteome</keyword>